<reference evidence="7 8" key="1">
    <citation type="submission" date="2017-11" db="EMBL/GenBank/DDBJ databases">
        <title>Genomic Encyclopedia of Archaeal and Bacterial Type Strains, Phase II (KMG-II): From Individual Species to Whole Genera.</title>
        <authorList>
            <person name="Goeker M."/>
        </authorList>
    </citation>
    <scope>NUCLEOTIDE SEQUENCE [LARGE SCALE GENOMIC DNA]</scope>
    <source>
        <strain evidence="7 8">DSM 27763</strain>
    </source>
</reference>
<feature type="transmembrane region" description="Helical" evidence="6">
    <location>
        <begin position="89"/>
        <end position="112"/>
    </location>
</feature>
<dbReference type="PANTHER" id="PTHR43370:SF1">
    <property type="entry name" value="GUANOSINE ABC TRANSPORTER PERMEASE PROTEIN NUPQ"/>
    <property type="match status" value="1"/>
</dbReference>
<evidence type="ECO:0000313" key="8">
    <source>
        <dbReference type="Proteomes" id="UP000230842"/>
    </source>
</evidence>
<dbReference type="GO" id="GO:0005886">
    <property type="term" value="C:plasma membrane"/>
    <property type="evidence" value="ECO:0007669"/>
    <property type="project" value="UniProtKB-SubCell"/>
</dbReference>
<dbReference type="GO" id="GO:0022857">
    <property type="term" value="F:transmembrane transporter activity"/>
    <property type="evidence" value="ECO:0007669"/>
    <property type="project" value="InterPro"/>
</dbReference>
<evidence type="ECO:0000256" key="3">
    <source>
        <dbReference type="ARBA" id="ARBA00022692"/>
    </source>
</evidence>
<keyword evidence="2" id="KW-1003">Cell membrane</keyword>
<dbReference type="PANTHER" id="PTHR43370">
    <property type="entry name" value="SUGAR ABC TRANSPORTER INTEGRAL MEMBRANE PROTEIN-RELATED"/>
    <property type="match status" value="1"/>
</dbReference>
<sequence>MIHTLTELLVASVALGIPILLASSAEVVSERAGVLNMSVEAMMLTGCFTSVLVAATTGSVIVGTLAGATAGLVVGALQSLLSVTLRADQIVTGIALNTLALAGTTFGARLLLSRDTIAPGFDRVAVPLLSDVPVVGPAVFNLPALAYVLAPLLVLLALATSRRTGWGLAIDAVGEDATRADWAGIAVRRIRHLVVLLVGVASGLAGSYLALAQVHTFADNMTAGIGYLAVVAVIAARWKPALVAVVALVFGVAQALQFTLPVLGVDLPVAFLVMLPYVLALAAVAGFVTRSAGPSALTVPFVRPGH</sequence>
<feature type="transmembrane region" description="Helical" evidence="6">
    <location>
        <begin position="269"/>
        <end position="288"/>
    </location>
</feature>
<keyword evidence="8" id="KW-1185">Reference proteome</keyword>
<evidence type="ECO:0000256" key="6">
    <source>
        <dbReference type="SAM" id="Phobius"/>
    </source>
</evidence>
<keyword evidence="7" id="KW-0762">Sugar transport</keyword>
<accession>A0A0B2BE55</accession>
<keyword evidence="7" id="KW-0813">Transport</keyword>
<dbReference type="Pfam" id="PF02653">
    <property type="entry name" value="BPD_transp_2"/>
    <property type="match status" value="1"/>
</dbReference>
<protein>
    <submittedName>
        <fullName evidence="7">Simple sugar transport system permease protein</fullName>
    </submittedName>
</protein>
<feature type="transmembrane region" description="Helical" evidence="6">
    <location>
        <begin position="48"/>
        <end position="77"/>
    </location>
</feature>
<keyword evidence="3 6" id="KW-0812">Transmembrane</keyword>
<keyword evidence="4 6" id="KW-1133">Transmembrane helix</keyword>
<dbReference type="EMBL" id="PGEZ01000002">
    <property type="protein sequence ID" value="PJJ53701.1"/>
    <property type="molecule type" value="Genomic_DNA"/>
</dbReference>
<feature type="transmembrane region" description="Helical" evidence="6">
    <location>
        <begin position="217"/>
        <end position="235"/>
    </location>
</feature>
<dbReference type="Proteomes" id="UP000230842">
    <property type="component" value="Unassembled WGS sequence"/>
</dbReference>
<evidence type="ECO:0000256" key="5">
    <source>
        <dbReference type="ARBA" id="ARBA00023136"/>
    </source>
</evidence>
<dbReference type="InterPro" id="IPR001851">
    <property type="entry name" value="ABC_transp_permease"/>
</dbReference>
<evidence type="ECO:0000313" key="7">
    <source>
        <dbReference type="EMBL" id="PJJ53701.1"/>
    </source>
</evidence>
<dbReference type="AlphaFoldDB" id="A0A0B2BE55"/>
<organism evidence="7 8">
    <name type="scientific">Mumia flava</name>
    <dbReference type="NCBI Taxonomy" id="1348852"/>
    <lineage>
        <taxon>Bacteria</taxon>
        <taxon>Bacillati</taxon>
        <taxon>Actinomycetota</taxon>
        <taxon>Actinomycetes</taxon>
        <taxon>Propionibacteriales</taxon>
        <taxon>Nocardioidaceae</taxon>
        <taxon>Mumia</taxon>
    </lineage>
</organism>
<proteinExistence type="predicted"/>
<feature type="transmembrane region" description="Helical" evidence="6">
    <location>
        <begin position="242"/>
        <end position="263"/>
    </location>
</feature>
<dbReference type="CDD" id="cd06580">
    <property type="entry name" value="TM_PBP1_transp_TpRbsC_like"/>
    <property type="match status" value="1"/>
</dbReference>
<comment type="caution">
    <text evidence="7">The sequence shown here is derived from an EMBL/GenBank/DDBJ whole genome shotgun (WGS) entry which is preliminary data.</text>
</comment>
<comment type="subcellular location">
    <subcellularLocation>
        <location evidence="1">Cell membrane</location>
        <topology evidence="1">Multi-pass membrane protein</topology>
    </subcellularLocation>
</comment>
<evidence type="ECO:0000256" key="1">
    <source>
        <dbReference type="ARBA" id="ARBA00004651"/>
    </source>
</evidence>
<evidence type="ECO:0000256" key="2">
    <source>
        <dbReference type="ARBA" id="ARBA00022475"/>
    </source>
</evidence>
<dbReference type="RefSeq" id="WP_039356472.1">
    <property type="nucleotide sequence ID" value="NZ_PGEZ01000002.1"/>
</dbReference>
<keyword evidence="5 6" id="KW-0472">Membrane</keyword>
<evidence type="ECO:0000256" key="4">
    <source>
        <dbReference type="ARBA" id="ARBA00022989"/>
    </source>
</evidence>
<feature type="transmembrane region" description="Helical" evidence="6">
    <location>
        <begin position="132"/>
        <end position="158"/>
    </location>
</feature>
<dbReference type="OrthoDB" id="9792579at2"/>
<feature type="transmembrane region" description="Helical" evidence="6">
    <location>
        <begin position="193"/>
        <end position="211"/>
    </location>
</feature>
<name>A0A0B2BE55_9ACTN</name>
<gene>
    <name evidence="7" type="ORF">CLV56_3193</name>
</gene>